<organism evidence="2 3">
    <name type="scientific">Thelohanellus kitauei</name>
    <name type="common">Myxosporean</name>
    <dbReference type="NCBI Taxonomy" id="669202"/>
    <lineage>
        <taxon>Eukaryota</taxon>
        <taxon>Metazoa</taxon>
        <taxon>Cnidaria</taxon>
        <taxon>Myxozoa</taxon>
        <taxon>Myxosporea</taxon>
        <taxon>Bivalvulida</taxon>
        <taxon>Platysporina</taxon>
        <taxon>Myxobolidae</taxon>
        <taxon>Thelohanellus</taxon>
    </lineage>
</organism>
<accession>A0A0C2I986</accession>
<evidence type="ECO:0000313" key="3">
    <source>
        <dbReference type="Proteomes" id="UP000031668"/>
    </source>
</evidence>
<dbReference type="Proteomes" id="UP000031668">
    <property type="component" value="Unassembled WGS sequence"/>
</dbReference>
<dbReference type="Gene3D" id="3.60.15.10">
    <property type="entry name" value="Ribonuclease Z/Hydroxyacylglutathione hydrolase-like"/>
    <property type="match status" value="1"/>
</dbReference>
<evidence type="ECO:0000259" key="1">
    <source>
        <dbReference type="Pfam" id="PF00753"/>
    </source>
</evidence>
<protein>
    <submittedName>
        <fullName evidence="2">Beta-lactamase-like protein 2</fullName>
    </submittedName>
</protein>
<keyword evidence="3" id="KW-1185">Reference proteome</keyword>
<gene>
    <name evidence="2" type="ORF">RF11_10091</name>
</gene>
<dbReference type="SUPFAM" id="SSF56281">
    <property type="entry name" value="Metallo-hydrolase/oxidoreductase"/>
    <property type="match status" value="1"/>
</dbReference>
<dbReference type="OrthoDB" id="17458at2759"/>
<dbReference type="InterPro" id="IPR050662">
    <property type="entry name" value="Sec-metab_biosynth-thioest"/>
</dbReference>
<feature type="domain" description="Metallo-beta-lactamase" evidence="1">
    <location>
        <begin position="28"/>
        <end position="102"/>
    </location>
</feature>
<dbReference type="Pfam" id="PF00753">
    <property type="entry name" value="Lactamase_B"/>
    <property type="match status" value="1"/>
</dbReference>
<dbReference type="InterPro" id="IPR001279">
    <property type="entry name" value="Metallo-B-lactamas"/>
</dbReference>
<dbReference type="InterPro" id="IPR036866">
    <property type="entry name" value="RibonucZ/Hydroxyglut_hydro"/>
</dbReference>
<dbReference type="PANTHER" id="PTHR23131">
    <property type="entry name" value="ENDORIBONUCLEASE LACTB2"/>
    <property type="match status" value="1"/>
</dbReference>
<evidence type="ECO:0000313" key="2">
    <source>
        <dbReference type="EMBL" id="KII61823.1"/>
    </source>
</evidence>
<proteinExistence type="predicted"/>
<dbReference type="AlphaFoldDB" id="A0A0C2I986"/>
<dbReference type="EMBL" id="JWZT01005236">
    <property type="protein sequence ID" value="KII61823.1"/>
    <property type="molecule type" value="Genomic_DNA"/>
</dbReference>
<name>A0A0C2I986_THEKT</name>
<comment type="caution">
    <text evidence="2">The sequence shown here is derived from an EMBL/GenBank/DDBJ whole genome shotgun (WGS) entry which is preliminary data.</text>
</comment>
<sequence length="113" mass="12829">MLVEILAVLKLTKSIIRVLCLNSVPLTLKGTNTYILGIGSNRTLVDTGYGLSNDFITHVSNQIKEEKFTISPIFITHWHLDHTGEVEKIKNLVQDTLFSHRKYPSLQVSRTQH</sequence>
<dbReference type="PANTHER" id="PTHR23131:SF0">
    <property type="entry name" value="ENDORIBONUCLEASE LACTB2"/>
    <property type="match status" value="1"/>
</dbReference>
<reference evidence="2 3" key="1">
    <citation type="journal article" date="2014" name="Genome Biol. Evol.">
        <title>The genome of the myxosporean Thelohanellus kitauei shows adaptations to nutrient acquisition within its fish host.</title>
        <authorList>
            <person name="Yang Y."/>
            <person name="Xiong J."/>
            <person name="Zhou Z."/>
            <person name="Huo F."/>
            <person name="Miao W."/>
            <person name="Ran C."/>
            <person name="Liu Y."/>
            <person name="Zhang J."/>
            <person name="Feng J."/>
            <person name="Wang M."/>
            <person name="Wang M."/>
            <person name="Wang L."/>
            <person name="Yao B."/>
        </authorList>
    </citation>
    <scope>NUCLEOTIDE SEQUENCE [LARGE SCALE GENOMIC DNA]</scope>
    <source>
        <strain evidence="2">Wuqing</strain>
    </source>
</reference>